<accession>A0A1G2MSH1</accession>
<evidence type="ECO:0000256" key="2">
    <source>
        <dbReference type="ARBA" id="ARBA00013061"/>
    </source>
</evidence>
<keyword evidence="4" id="KW-0547">Nucleotide-binding</keyword>
<dbReference type="PIRSF" id="PIRSF000724">
    <property type="entry name" value="Pgk"/>
    <property type="match status" value="1"/>
</dbReference>
<evidence type="ECO:0000313" key="9">
    <source>
        <dbReference type="EMBL" id="OHA26704.1"/>
    </source>
</evidence>
<dbReference type="EMBL" id="MHRQ01000017">
    <property type="protein sequence ID" value="OHA26704.1"/>
    <property type="molecule type" value="Genomic_DNA"/>
</dbReference>
<dbReference type="GO" id="GO:0006094">
    <property type="term" value="P:gluconeogenesis"/>
    <property type="evidence" value="ECO:0007669"/>
    <property type="project" value="TreeGrafter"/>
</dbReference>
<dbReference type="Pfam" id="PF00162">
    <property type="entry name" value="PGK"/>
    <property type="match status" value="1"/>
</dbReference>
<name>A0A1G2MSH1_9BACT</name>
<protein>
    <recommendedName>
        <fullName evidence="2 8">Phosphoglycerate kinase</fullName>
        <ecNumber evidence="2 8">2.7.2.3</ecNumber>
    </recommendedName>
</protein>
<evidence type="ECO:0000256" key="7">
    <source>
        <dbReference type="PIRSR" id="PIRSR000724-2"/>
    </source>
</evidence>
<evidence type="ECO:0000256" key="5">
    <source>
        <dbReference type="ARBA" id="ARBA00022777"/>
    </source>
</evidence>
<dbReference type="Gene3D" id="3.40.50.1260">
    <property type="entry name" value="Phosphoglycerate kinase, N-terminal domain"/>
    <property type="match status" value="2"/>
</dbReference>
<keyword evidence="6 7" id="KW-0067">ATP-binding</keyword>
<keyword evidence="5 8" id="KW-0418">Kinase</keyword>
<evidence type="ECO:0000256" key="6">
    <source>
        <dbReference type="ARBA" id="ARBA00022840"/>
    </source>
</evidence>
<feature type="binding site" evidence="7">
    <location>
        <position position="195"/>
    </location>
    <ligand>
        <name>ATP</name>
        <dbReference type="ChEBI" id="CHEBI:30616"/>
    </ligand>
</feature>
<organism evidence="9 10">
    <name type="scientific">Candidatus Taylorbacteria bacterium RIFCSPHIGHO2_02_FULL_46_13</name>
    <dbReference type="NCBI Taxonomy" id="1802312"/>
    <lineage>
        <taxon>Bacteria</taxon>
        <taxon>Candidatus Tayloriibacteriota</taxon>
    </lineage>
</organism>
<dbReference type="PANTHER" id="PTHR11406">
    <property type="entry name" value="PHOSPHOGLYCERATE KINASE"/>
    <property type="match status" value="1"/>
</dbReference>
<dbReference type="PANTHER" id="PTHR11406:SF23">
    <property type="entry name" value="PHOSPHOGLYCERATE KINASE 1, CHLOROPLASTIC-RELATED"/>
    <property type="match status" value="1"/>
</dbReference>
<dbReference type="GO" id="GO:0004618">
    <property type="term" value="F:phosphoglycerate kinase activity"/>
    <property type="evidence" value="ECO:0007669"/>
    <property type="project" value="UniProtKB-EC"/>
</dbReference>
<dbReference type="InterPro" id="IPR036043">
    <property type="entry name" value="Phosphoglycerate_kinase_sf"/>
</dbReference>
<dbReference type="AlphaFoldDB" id="A0A1G2MSH1"/>
<keyword evidence="3 8" id="KW-0808">Transferase</keyword>
<comment type="catalytic activity">
    <reaction evidence="1 8">
        <text>(2R)-3-phosphoglycerate + ATP = (2R)-3-phospho-glyceroyl phosphate + ADP</text>
        <dbReference type="Rhea" id="RHEA:14801"/>
        <dbReference type="ChEBI" id="CHEBI:30616"/>
        <dbReference type="ChEBI" id="CHEBI:57604"/>
        <dbReference type="ChEBI" id="CHEBI:58272"/>
        <dbReference type="ChEBI" id="CHEBI:456216"/>
        <dbReference type="EC" id="2.7.2.3"/>
    </reaction>
</comment>
<dbReference type="GO" id="GO:0043531">
    <property type="term" value="F:ADP binding"/>
    <property type="evidence" value="ECO:0007669"/>
    <property type="project" value="TreeGrafter"/>
</dbReference>
<evidence type="ECO:0000313" key="10">
    <source>
        <dbReference type="Proteomes" id="UP000177565"/>
    </source>
</evidence>
<comment type="caution">
    <text evidence="9">The sequence shown here is derived from an EMBL/GenBank/DDBJ whole genome shotgun (WGS) entry which is preliminary data.</text>
</comment>
<dbReference type="SUPFAM" id="SSF53748">
    <property type="entry name" value="Phosphoglycerate kinase"/>
    <property type="match status" value="1"/>
</dbReference>
<dbReference type="GO" id="GO:0005829">
    <property type="term" value="C:cytosol"/>
    <property type="evidence" value="ECO:0007669"/>
    <property type="project" value="TreeGrafter"/>
</dbReference>
<dbReference type="EC" id="2.7.2.3" evidence="2 8"/>
<feature type="binding site" evidence="7">
    <location>
        <begin position="332"/>
        <end position="335"/>
    </location>
    <ligand>
        <name>ATP</name>
        <dbReference type="ChEBI" id="CHEBI:30616"/>
    </ligand>
</feature>
<dbReference type="InterPro" id="IPR015824">
    <property type="entry name" value="Phosphoglycerate_kinase_N"/>
</dbReference>
<dbReference type="Proteomes" id="UP000177565">
    <property type="component" value="Unassembled WGS sequence"/>
</dbReference>
<gene>
    <name evidence="9" type="ORF">A3C06_00105</name>
</gene>
<dbReference type="GO" id="GO:0006096">
    <property type="term" value="P:glycolytic process"/>
    <property type="evidence" value="ECO:0007669"/>
    <property type="project" value="InterPro"/>
</dbReference>
<dbReference type="STRING" id="1802312.A3C06_00105"/>
<sequence>MRASELRSIDEAQLSDGTRVLLRLDLNIPCRNGVVQNDYRIKRVFPTLRKLAKSRCRTTILSHLGADVGETLRPVFEYLKKSFSISFAPDLASGEQQAALISDGNFLLIENIRRESGEMENDETFAKRLSTLGHLYINDAFAVSHRAHASVVGVSKFLPSFAGFLVLDEVRELSISFDPPRPALFILGGAKFETKLPLLLKFLDRYDRAFVGGALANDIFKARGVVIGSSLVSTHALNLKVISERTNLRTPLDFVVQRGERHFIAEALGVSEGDRIVDSGPKTGEFLHELVNQSKFVLWNGPLGEYQKGFAAHTEELAKIIADGAAHSIVGGGDTITAIEKLGLFDRFGFVSTGGGAMLEFLANETLVGLEVLKKS</sequence>
<dbReference type="GO" id="GO:0005524">
    <property type="term" value="F:ATP binding"/>
    <property type="evidence" value="ECO:0007669"/>
    <property type="project" value="UniProtKB-KW"/>
</dbReference>
<dbReference type="InterPro" id="IPR001576">
    <property type="entry name" value="Phosphoglycerate_kinase"/>
</dbReference>
<evidence type="ECO:0000256" key="1">
    <source>
        <dbReference type="ARBA" id="ARBA00000642"/>
    </source>
</evidence>
<comment type="similarity">
    <text evidence="8">Belongs to the phosphoglycerate kinase family.</text>
</comment>
<evidence type="ECO:0000256" key="4">
    <source>
        <dbReference type="ARBA" id="ARBA00022741"/>
    </source>
</evidence>
<evidence type="ECO:0000256" key="8">
    <source>
        <dbReference type="RuleBase" id="RU000532"/>
    </source>
</evidence>
<evidence type="ECO:0000256" key="3">
    <source>
        <dbReference type="ARBA" id="ARBA00022679"/>
    </source>
</evidence>
<reference evidence="9 10" key="1">
    <citation type="journal article" date="2016" name="Nat. Commun.">
        <title>Thousands of microbial genomes shed light on interconnected biogeochemical processes in an aquifer system.</title>
        <authorList>
            <person name="Anantharaman K."/>
            <person name="Brown C.T."/>
            <person name="Hug L.A."/>
            <person name="Sharon I."/>
            <person name="Castelle C.J."/>
            <person name="Probst A.J."/>
            <person name="Thomas B.C."/>
            <person name="Singh A."/>
            <person name="Wilkins M.J."/>
            <person name="Karaoz U."/>
            <person name="Brodie E.L."/>
            <person name="Williams K.H."/>
            <person name="Hubbard S.S."/>
            <person name="Banfield J.F."/>
        </authorList>
    </citation>
    <scope>NUCLEOTIDE SEQUENCE [LARGE SCALE GENOMIC DNA]</scope>
</reference>
<proteinExistence type="inferred from homology"/>
<dbReference type="PRINTS" id="PR00477">
    <property type="entry name" value="PHGLYCKINASE"/>
</dbReference>